<evidence type="ECO:0000313" key="3">
    <source>
        <dbReference type="Proteomes" id="UP000051950"/>
    </source>
</evidence>
<name>A0A0T5VMZ2_9SPHI</name>
<gene>
    <name evidence="2" type="ORF">ASU31_15465</name>
</gene>
<accession>A0A0T5VMZ2</accession>
<dbReference type="OrthoDB" id="994689at2"/>
<keyword evidence="3" id="KW-1185">Reference proteome</keyword>
<proteinExistence type="predicted"/>
<dbReference type="InterPro" id="IPR029058">
    <property type="entry name" value="AB_hydrolase_fold"/>
</dbReference>
<feature type="chain" id="PRO_5006665425" evidence="1">
    <location>
        <begin position="21"/>
        <end position="534"/>
    </location>
</feature>
<dbReference type="AlphaFoldDB" id="A0A0T5VMZ2"/>
<dbReference type="RefSeq" id="WP_057933183.1">
    <property type="nucleotide sequence ID" value="NZ_LMZQ01000011.1"/>
</dbReference>
<organism evidence="2 3">
    <name type="scientific">Pedobacter ginsenosidimutans</name>
    <dbReference type="NCBI Taxonomy" id="687842"/>
    <lineage>
        <taxon>Bacteria</taxon>
        <taxon>Pseudomonadati</taxon>
        <taxon>Bacteroidota</taxon>
        <taxon>Sphingobacteriia</taxon>
        <taxon>Sphingobacteriales</taxon>
        <taxon>Sphingobacteriaceae</taxon>
        <taxon>Pedobacter</taxon>
    </lineage>
</organism>
<reference evidence="2 3" key="1">
    <citation type="submission" date="2015-11" db="EMBL/GenBank/DDBJ databases">
        <title>Sequence of Pedobacter ginsenosidimutans.</title>
        <authorList>
            <person name="Carson E."/>
            <person name="Keyser V."/>
            <person name="Newman J."/>
            <person name="Miller J."/>
        </authorList>
    </citation>
    <scope>NUCLEOTIDE SEQUENCE [LARGE SCALE GENOMIC DNA]</scope>
    <source>
        <strain evidence="2 3">KACC 14530</strain>
    </source>
</reference>
<protein>
    <submittedName>
        <fullName evidence="2">Uncharacterized protein</fullName>
    </submittedName>
</protein>
<keyword evidence="1" id="KW-0732">Signal</keyword>
<feature type="signal peptide" evidence="1">
    <location>
        <begin position="1"/>
        <end position="20"/>
    </location>
</feature>
<dbReference type="EMBL" id="LMZQ01000011">
    <property type="protein sequence ID" value="KRT15242.1"/>
    <property type="molecule type" value="Genomic_DNA"/>
</dbReference>
<dbReference type="Proteomes" id="UP000051950">
    <property type="component" value="Unassembled WGS sequence"/>
</dbReference>
<evidence type="ECO:0000313" key="2">
    <source>
        <dbReference type="EMBL" id="KRT15242.1"/>
    </source>
</evidence>
<comment type="caution">
    <text evidence="2">The sequence shown here is derived from an EMBL/GenBank/DDBJ whole genome shotgun (WGS) entry which is preliminary data.</text>
</comment>
<dbReference type="SUPFAM" id="SSF53474">
    <property type="entry name" value="alpha/beta-Hydrolases"/>
    <property type="match status" value="1"/>
</dbReference>
<dbReference type="STRING" id="687842.ASU31_15465"/>
<sequence>MNRIIFICFAFLLLCQNIFAAEWQWSVPVKGSISSETGEQPTAFLWIPSDCKQVRGIVIGQHNMLEEGILEHSAFRKNLSSLGLAEIWITPSVDIVFNFSSSAVFFSTMKDLAEISGYSELAFAPVIPIGHSAAASYPWNFAAYNPDRTIAVLSIHGDAPLTNMTGSGKPNPDWGGRNLNGIPGLFVMGEDEWLEGRISPAMKYRKDNPDAPIAFLCDAGHGHFDYSDELIDYLNLFISKAVKNRLPKKIPLNTSPILSAVDPKKGWLVDRWRRDRLPNAVSAPYYNYMGNKAEAGWAFDRQMAKLTEDLYSAARAKIKRSIGFTQDGKRLPPAGFAGFRPIFEPLADGISFHVSAINTDTTTHAINMLYRPEEKIVISRICGPVRKINDSTFQVSFYRMGFNNTKRSNDIWLMASQKGDTKYRSSVQQANMKIPLSNLKGTPQKIIFPEIPDQKKSVKSMKLIGHSDAGLPLQYFVKEGPAEIVDGILYFTTIPPKSRLPIKVTLVAWQYGHNTPARQIQSAVPVQRTFSITN</sequence>
<evidence type="ECO:0000256" key="1">
    <source>
        <dbReference type="SAM" id="SignalP"/>
    </source>
</evidence>